<dbReference type="OrthoDB" id="10298076at2759"/>
<dbReference type="AlphaFoldDB" id="U6KRN6"/>
<dbReference type="EMBL" id="HG674134">
    <property type="protein sequence ID" value="CDJ39009.1"/>
    <property type="molecule type" value="Genomic_DNA"/>
</dbReference>
<reference evidence="1" key="2">
    <citation type="submission" date="2013-10" db="EMBL/GenBank/DDBJ databases">
        <authorList>
            <person name="Aslett M."/>
        </authorList>
    </citation>
    <scope>NUCLEOTIDE SEQUENCE [LARGE SCALE GENOMIC DNA]</scope>
    <source>
        <strain evidence="1">Houghton</strain>
    </source>
</reference>
<dbReference type="RefSeq" id="XP_013229764.1">
    <property type="nucleotide sequence ID" value="XM_013374310.1"/>
</dbReference>
<gene>
    <name evidence="1" type="ORF">ETH_00029340</name>
</gene>
<dbReference type="GeneID" id="25254961"/>
<dbReference type="VEuPathDB" id="ToxoDB:ETH2_1329100"/>
<name>U6KRN6_EIMTE</name>
<evidence type="ECO:0000313" key="1">
    <source>
        <dbReference type="EMBL" id="CDJ39009.1"/>
    </source>
</evidence>
<dbReference type="Proteomes" id="UP000030747">
    <property type="component" value="Unassembled WGS sequence"/>
</dbReference>
<organism evidence="1 2">
    <name type="scientific">Eimeria tenella</name>
    <name type="common">Coccidian parasite</name>
    <dbReference type="NCBI Taxonomy" id="5802"/>
    <lineage>
        <taxon>Eukaryota</taxon>
        <taxon>Sar</taxon>
        <taxon>Alveolata</taxon>
        <taxon>Apicomplexa</taxon>
        <taxon>Conoidasida</taxon>
        <taxon>Coccidia</taxon>
        <taxon>Eucoccidiorida</taxon>
        <taxon>Eimeriorina</taxon>
        <taxon>Eimeriidae</taxon>
        <taxon>Eimeria</taxon>
    </lineage>
</organism>
<sequence length="99" mass="11235">MKGSYVSVERLVRNDIEEGELAILLEKGHIACLEPSPDVSPSLLRQTVTPRTLAKANAQWRQITKKENYGEAHLKWALKRSREQCGKLGAKYPHECYLS</sequence>
<dbReference type="VEuPathDB" id="ToxoDB:ETH_00029340"/>
<evidence type="ECO:0000313" key="2">
    <source>
        <dbReference type="Proteomes" id="UP000030747"/>
    </source>
</evidence>
<keyword evidence="2" id="KW-1185">Reference proteome</keyword>
<proteinExistence type="predicted"/>
<protein>
    <submittedName>
        <fullName evidence="1">Uncharacterized protein</fullName>
    </submittedName>
</protein>
<reference evidence="1" key="1">
    <citation type="submission" date="2013-10" db="EMBL/GenBank/DDBJ databases">
        <title>Genomic analysis of the causative agents of coccidiosis in chickens.</title>
        <authorList>
            <person name="Reid A.J."/>
            <person name="Blake D."/>
            <person name="Billington K."/>
            <person name="Browne H."/>
            <person name="Dunn M."/>
            <person name="Hung S."/>
            <person name="Kawahara F."/>
            <person name="Miranda-Saavedra D."/>
            <person name="Mourier T."/>
            <person name="Nagra H."/>
            <person name="Otto T.D."/>
            <person name="Rawlings N."/>
            <person name="Sanchez A."/>
            <person name="Sanders M."/>
            <person name="Subramaniam C."/>
            <person name="Tay Y."/>
            <person name="Dear P."/>
            <person name="Doerig C."/>
            <person name="Gruber A."/>
            <person name="Parkinson J."/>
            <person name="Shirley M."/>
            <person name="Wan K.L."/>
            <person name="Berriman M."/>
            <person name="Tomley F."/>
            <person name="Pain A."/>
        </authorList>
    </citation>
    <scope>NUCLEOTIDE SEQUENCE [LARGE SCALE GENOMIC DNA]</scope>
    <source>
        <strain evidence="1">Houghton</strain>
    </source>
</reference>
<accession>U6KRN6</accession>